<dbReference type="CDD" id="cd03188">
    <property type="entry name" value="GST_C_Beta"/>
    <property type="match status" value="1"/>
</dbReference>
<dbReference type="InterPro" id="IPR036282">
    <property type="entry name" value="Glutathione-S-Trfase_C_sf"/>
</dbReference>
<keyword evidence="6" id="KW-1185">Reference proteome</keyword>
<dbReference type="SUPFAM" id="SSF52833">
    <property type="entry name" value="Thioredoxin-like"/>
    <property type="match status" value="1"/>
</dbReference>
<feature type="domain" description="GST N-terminal" evidence="3">
    <location>
        <begin position="102"/>
        <end position="185"/>
    </location>
</feature>
<dbReference type="PROSITE" id="PS50404">
    <property type="entry name" value="GST_NTER"/>
    <property type="match status" value="1"/>
</dbReference>
<sequence>MCRRSDAPFPLAEAHGQQAAPLRFLKGTPGVLRRIRGEALSHRRRRRSVLEGRRRLRMARTTDPSLGGGAGSPDGCPPRSHRVAGPRDRSGCRALSRHQPRETTLKLYYASGACSLADHIALHAAGLSFDHEEVDLKAKRTKGGVDFTTINPKGYVPALVLDSGEVLSENVAILDWIAQQDTKLAPSGPMGRTHLLEALAFISTELHKSFKPFFAGGTDDEKAKAGEMIGKRMGYMAGAMQGDYVFGSSVSVADHYLFVMLLWAKRAEIEPPAPLAAFRERMMTLPAVQKAMQHEELI</sequence>
<dbReference type="OrthoDB" id="2309723at2759"/>
<feature type="domain" description="GST C-terminal" evidence="4">
    <location>
        <begin position="188"/>
        <end position="298"/>
    </location>
</feature>
<dbReference type="Proteomes" id="UP000664534">
    <property type="component" value="Unassembled WGS sequence"/>
</dbReference>
<dbReference type="Gene3D" id="1.20.1050.10">
    <property type="match status" value="1"/>
</dbReference>
<dbReference type="SFLD" id="SFLDS00019">
    <property type="entry name" value="Glutathione_Transferase_(cytos"/>
    <property type="match status" value="1"/>
</dbReference>
<dbReference type="EMBL" id="CAJPDT010000331">
    <property type="protein sequence ID" value="CAF9942925.1"/>
    <property type="molecule type" value="Genomic_DNA"/>
</dbReference>
<evidence type="ECO:0000313" key="6">
    <source>
        <dbReference type="Proteomes" id="UP000664534"/>
    </source>
</evidence>
<dbReference type="InterPro" id="IPR040079">
    <property type="entry name" value="Glutathione_S-Trfase"/>
</dbReference>
<evidence type="ECO:0000256" key="1">
    <source>
        <dbReference type="ARBA" id="ARBA00007409"/>
    </source>
</evidence>
<gene>
    <name evidence="5" type="ORF">IMSHALPRED_005966</name>
</gene>
<dbReference type="Pfam" id="PF13409">
    <property type="entry name" value="GST_N_2"/>
    <property type="match status" value="1"/>
</dbReference>
<name>A0A8H3J8Q7_9LECA</name>
<dbReference type="InterPro" id="IPR036249">
    <property type="entry name" value="Thioredoxin-like_sf"/>
</dbReference>
<protein>
    <recommendedName>
        <fullName evidence="7">Glutathione S-transferase</fullName>
    </recommendedName>
</protein>
<evidence type="ECO:0000259" key="4">
    <source>
        <dbReference type="PROSITE" id="PS50405"/>
    </source>
</evidence>
<dbReference type="PROSITE" id="PS50405">
    <property type="entry name" value="GST_CTER"/>
    <property type="match status" value="1"/>
</dbReference>
<feature type="region of interest" description="Disordered" evidence="2">
    <location>
        <begin position="44"/>
        <end position="97"/>
    </location>
</feature>
<evidence type="ECO:0008006" key="7">
    <source>
        <dbReference type="Google" id="ProtNLM"/>
    </source>
</evidence>
<accession>A0A8H3J8Q7</accession>
<dbReference type="SUPFAM" id="SSF47616">
    <property type="entry name" value="GST C-terminal domain-like"/>
    <property type="match status" value="1"/>
</dbReference>
<comment type="caution">
    <text evidence="5">The sequence shown here is derived from an EMBL/GenBank/DDBJ whole genome shotgun (WGS) entry which is preliminary data.</text>
</comment>
<dbReference type="CDD" id="cd03057">
    <property type="entry name" value="GST_N_Beta"/>
    <property type="match status" value="1"/>
</dbReference>
<dbReference type="PANTHER" id="PTHR44051:SF8">
    <property type="entry name" value="GLUTATHIONE S-TRANSFERASE GSTA"/>
    <property type="match status" value="1"/>
</dbReference>
<evidence type="ECO:0000313" key="5">
    <source>
        <dbReference type="EMBL" id="CAF9942925.1"/>
    </source>
</evidence>
<organism evidence="5 6">
    <name type="scientific">Imshaugia aleurites</name>
    <dbReference type="NCBI Taxonomy" id="172621"/>
    <lineage>
        <taxon>Eukaryota</taxon>
        <taxon>Fungi</taxon>
        <taxon>Dikarya</taxon>
        <taxon>Ascomycota</taxon>
        <taxon>Pezizomycotina</taxon>
        <taxon>Lecanoromycetes</taxon>
        <taxon>OSLEUM clade</taxon>
        <taxon>Lecanoromycetidae</taxon>
        <taxon>Lecanorales</taxon>
        <taxon>Lecanorineae</taxon>
        <taxon>Parmeliaceae</taxon>
        <taxon>Imshaugia</taxon>
    </lineage>
</organism>
<dbReference type="AlphaFoldDB" id="A0A8H3J8Q7"/>
<dbReference type="InterPro" id="IPR004045">
    <property type="entry name" value="Glutathione_S-Trfase_N"/>
</dbReference>
<evidence type="ECO:0000259" key="3">
    <source>
        <dbReference type="PROSITE" id="PS50404"/>
    </source>
</evidence>
<evidence type="ECO:0000256" key="2">
    <source>
        <dbReference type="SAM" id="MobiDB-lite"/>
    </source>
</evidence>
<dbReference type="Gene3D" id="3.40.30.10">
    <property type="entry name" value="Glutaredoxin"/>
    <property type="match status" value="1"/>
</dbReference>
<dbReference type="InterPro" id="IPR010987">
    <property type="entry name" value="Glutathione-S-Trfase_C-like"/>
</dbReference>
<reference evidence="5" key="1">
    <citation type="submission" date="2021-03" db="EMBL/GenBank/DDBJ databases">
        <authorList>
            <person name="Tagirdzhanova G."/>
        </authorList>
    </citation>
    <scope>NUCLEOTIDE SEQUENCE</scope>
</reference>
<proteinExistence type="inferred from homology"/>
<comment type="similarity">
    <text evidence="1">Belongs to the GST superfamily.</text>
</comment>
<dbReference type="PANTHER" id="PTHR44051">
    <property type="entry name" value="GLUTATHIONE S-TRANSFERASE-RELATED"/>
    <property type="match status" value="1"/>
</dbReference>